<accession>A0A655BYD3</accession>
<dbReference type="AlphaFoldDB" id="A0A655BYD3"/>
<name>A0A655BYD3_SALET</name>
<gene>
    <name evidence="1" type="ORF">ERS008202_01252</name>
</gene>
<proteinExistence type="predicted"/>
<evidence type="ECO:0000313" key="2">
    <source>
        <dbReference type="Proteomes" id="UP000039541"/>
    </source>
</evidence>
<dbReference type="EMBL" id="CQPC01000012">
    <property type="protein sequence ID" value="CNT86917.1"/>
    <property type="molecule type" value="Genomic_DNA"/>
</dbReference>
<organism evidence="1 2">
    <name type="scientific">Salmonella enterica subsp. enterica serovar Bovismorbificans</name>
    <dbReference type="NCBI Taxonomy" id="58097"/>
    <lineage>
        <taxon>Bacteria</taxon>
        <taxon>Pseudomonadati</taxon>
        <taxon>Pseudomonadota</taxon>
        <taxon>Gammaproteobacteria</taxon>
        <taxon>Enterobacterales</taxon>
        <taxon>Enterobacteriaceae</taxon>
        <taxon>Salmonella</taxon>
    </lineage>
</organism>
<reference evidence="1 2" key="1">
    <citation type="submission" date="2015-03" db="EMBL/GenBank/DDBJ databases">
        <authorList>
            <consortium name="Pathogen Informatics"/>
        </authorList>
    </citation>
    <scope>NUCLEOTIDE SEQUENCE [LARGE SCALE GENOMIC DNA]</scope>
    <source>
        <strain evidence="1 2">3476</strain>
    </source>
</reference>
<evidence type="ECO:0000313" key="1">
    <source>
        <dbReference type="EMBL" id="CNT86917.1"/>
    </source>
</evidence>
<protein>
    <submittedName>
        <fullName evidence="1">Uncharacterized protein</fullName>
    </submittedName>
</protein>
<sequence length="246" mass="26588">MTLKDSLKSTCLQVLEAGPVLCASQDGRTTAQYGQQVAHANLSARQAKENNLMMSGTYGPPFIGLQASNALSLYLANSLQAKMQKSGSTLYKLTWKVWAMPSGRRRFRLRASVRRTSGSVLTGWPTPTASNTKNAYQDAEKVIARKLAGRRSNLQDFACLAGWPTPAARDGKGGYQGGRMRHGKLSTDTLDVTAQIAGPARLTDSGDLLTGFFAEMESGGQLNPALSLWLMGFPPEWENYAPAETP</sequence>
<dbReference type="Proteomes" id="UP000039541">
    <property type="component" value="Unassembled WGS sequence"/>
</dbReference>